<gene>
    <name evidence="2" type="ORF">GCM10023213_14190</name>
</gene>
<dbReference type="PROSITE" id="PS51257">
    <property type="entry name" value="PROKAR_LIPOPROTEIN"/>
    <property type="match status" value="1"/>
</dbReference>
<name>A0ABP9NZF1_9BACT</name>
<evidence type="ECO:0000313" key="2">
    <source>
        <dbReference type="EMBL" id="GAA5137459.1"/>
    </source>
</evidence>
<sequence length="79" mass="7939">MKIKVFSLVAIASLSFLSSCANPAQNARLQTVSNIALTYAAAKGAVTPEDAAFAREAGAALFGGAPVATLPVVDVTSSK</sequence>
<keyword evidence="1" id="KW-0732">Signal</keyword>
<evidence type="ECO:0000256" key="1">
    <source>
        <dbReference type="SAM" id="SignalP"/>
    </source>
</evidence>
<accession>A0ABP9NZF1</accession>
<protein>
    <submittedName>
        <fullName evidence="2">Uncharacterized protein</fullName>
    </submittedName>
</protein>
<dbReference type="EMBL" id="BAABIA010000003">
    <property type="protein sequence ID" value="GAA5137459.1"/>
    <property type="molecule type" value="Genomic_DNA"/>
</dbReference>
<comment type="caution">
    <text evidence="2">The sequence shown here is derived from an EMBL/GenBank/DDBJ whole genome shotgun (WGS) entry which is preliminary data.</text>
</comment>
<evidence type="ECO:0000313" key="3">
    <source>
        <dbReference type="Proteomes" id="UP001499852"/>
    </source>
</evidence>
<keyword evidence="3" id="KW-1185">Reference proteome</keyword>
<proteinExistence type="predicted"/>
<feature type="chain" id="PRO_5045517330" evidence="1">
    <location>
        <begin position="22"/>
        <end position="79"/>
    </location>
</feature>
<dbReference type="Proteomes" id="UP001499852">
    <property type="component" value="Unassembled WGS sequence"/>
</dbReference>
<organism evidence="2 3">
    <name type="scientific">Prosthecobacter algae</name>
    <dbReference type="NCBI Taxonomy" id="1144682"/>
    <lineage>
        <taxon>Bacteria</taxon>
        <taxon>Pseudomonadati</taxon>
        <taxon>Verrucomicrobiota</taxon>
        <taxon>Verrucomicrobiia</taxon>
        <taxon>Verrucomicrobiales</taxon>
        <taxon>Verrucomicrobiaceae</taxon>
        <taxon>Prosthecobacter</taxon>
    </lineage>
</organism>
<reference evidence="3" key="1">
    <citation type="journal article" date="2019" name="Int. J. Syst. Evol. Microbiol.">
        <title>The Global Catalogue of Microorganisms (GCM) 10K type strain sequencing project: providing services to taxonomists for standard genome sequencing and annotation.</title>
        <authorList>
            <consortium name="The Broad Institute Genomics Platform"/>
            <consortium name="The Broad Institute Genome Sequencing Center for Infectious Disease"/>
            <person name="Wu L."/>
            <person name="Ma J."/>
        </authorList>
    </citation>
    <scope>NUCLEOTIDE SEQUENCE [LARGE SCALE GENOMIC DNA]</scope>
    <source>
        <strain evidence="3">JCM 18053</strain>
    </source>
</reference>
<feature type="signal peptide" evidence="1">
    <location>
        <begin position="1"/>
        <end position="21"/>
    </location>
</feature>
<dbReference type="RefSeq" id="WP_345735680.1">
    <property type="nucleotide sequence ID" value="NZ_BAABIA010000003.1"/>
</dbReference>